<reference evidence="1 2" key="1">
    <citation type="submission" date="2024-01" db="EMBL/GenBank/DDBJ databases">
        <title>Niabella digestum sp. nov., isolated from waste digestion system.</title>
        <authorList>
            <person name="Zhang L."/>
        </authorList>
    </citation>
    <scope>NUCLEOTIDE SEQUENCE [LARGE SCALE GENOMIC DNA]</scope>
    <source>
        <strain evidence="1 2">A18</strain>
    </source>
</reference>
<keyword evidence="2" id="KW-1185">Reference proteome</keyword>
<gene>
    <name evidence="1" type="ORF">V2H41_05355</name>
</gene>
<sequence>MKPSEQMNNFTKIIDRQIEFNQGKNIFLDNLDIFQFSNETVKFVLSLNSLDTASKQLLIDYSTDKAIEEFCRINQYYSFDSKTKQKLKEIYRILVENIETKSDSIEKISKIHYERLKQFLIESNPFAKKVYENSDHQINPITCSQYAPELQINILKIDIANITQPVLDIGCGKESILVNYLKSKDIVAVGIDRFTFSSSHLITTDWLEYTYGVKQWGTIISNLGFSNHFRHHNLRLDGNYIEYAKTYMNILRSLKVGGRFHYAPDLPFIEKYLNNNQFAINKYDIDSLDYKTTVIERLT</sequence>
<evidence type="ECO:0000313" key="2">
    <source>
        <dbReference type="Proteomes" id="UP001357452"/>
    </source>
</evidence>
<protein>
    <recommendedName>
        <fullName evidence="3">Class I SAM-dependent methyltransferase</fullName>
    </recommendedName>
</protein>
<accession>A0ABU7RFH7</accession>
<dbReference type="SUPFAM" id="SSF53335">
    <property type="entry name" value="S-adenosyl-L-methionine-dependent methyltransferases"/>
    <property type="match status" value="1"/>
</dbReference>
<dbReference type="EMBL" id="JAZGLY010000002">
    <property type="protein sequence ID" value="MEE6186696.1"/>
    <property type="molecule type" value="Genomic_DNA"/>
</dbReference>
<dbReference type="Proteomes" id="UP001357452">
    <property type="component" value="Unassembled WGS sequence"/>
</dbReference>
<name>A0ABU7RFH7_9BACT</name>
<dbReference type="InterPro" id="IPR029063">
    <property type="entry name" value="SAM-dependent_MTases_sf"/>
</dbReference>
<dbReference type="RefSeq" id="WP_330974102.1">
    <property type="nucleotide sequence ID" value="NZ_JAZGLY010000002.1"/>
</dbReference>
<evidence type="ECO:0000313" key="1">
    <source>
        <dbReference type="EMBL" id="MEE6186696.1"/>
    </source>
</evidence>
<proteinExistence type="predicted"/>
<evidence type="ECO:0008006" key="3">
    <source>
        <dbReference type="Google" id="ProtNLM"/>
    </source>
</evidence>
<comment type="caution">
    <text evidence="1">The sequence shown here is derived from an EMBL/GenBank/DDBJ whole genome shotgun (WGS) entry which is preliminary data.</text>
</comment>
<organism evidence="1 2">
    <name type="scientific">Niabella digestorum</name>
    <dbReference type="NCBI Taxonomy" id="3117701"/>
    <lineage>
        <taxon>Bacteria</taxon>
        <taxon>Pseudomonadati</taxon>
        <taxon>Bacteroidota</taxon>
        <taxon>Chitinophagia</taxon>
        <taxon>Chitinophagales</taxon>
        <taxon>Chitinophagaceae</taxon>
        <taxon>Niabella</taxon>
    </lineage>
</organism>